<dbReference type="HOGENOM" id="CLU_2305059_0_0_1"/>
<dbReference type="Ensembl" id="ENSCINT00000002034.3">
    <property type="protein sequence ID" value="ENSCINP00000002034.3"/>
    <property type="gene ID" value="ENSCING00000001079.3"/>
</dbReference>
<organism evidence="2 3">
    <name type="scientific">Ciona intestinalis</name>
    <name type="common">Transparent sea squirt</name>
    <name type="synonym">Ascidia intestinalis</name>
    <dbReference type="NCBI Taxonomy" id="7719"/>
    <lineage>
        <taxon>Eukaryota</taxon>
        <taxon>Metazoa</taxon>
        <taxon>Chordata</taxon>
        <taxon>Tunicata</taxon>
        <taxon>Ascidiacea</taxon>
        <taxon>Phlebobranchia</taxon>
        <taxon>Cionidae</taxon>
        <taxon>Ciona</taxon>
    </lineage>
</organism>
<dbReference type="InParanoid" id="F7B033"/>
<reference evidence="3" key="1">
    <citation type="journal article" date="2002" name="Science">
        <title>The draft genome of Ciona intestinalis: insights into chordate and vertebrate origins.</title>
        <authorList>
            <person name="Dehal P."/>
            <person name="Satou Y."/>
            <person name="Campbell R.K."/>
            <person name="Chapman J."/>
            <person name="Degnan B."/>
            <person name="De Tomaso A."/>
            <person name="Davidson B."/>
            <person name="Di Gregorio A."/>
            <person name="Gelpke M."/>
            <person name="Goodstein D.M."/>
            <person name="Harafuji N."/>
            <person name="Hastings K.E."/>
            <person name="Ho I."/>
            <person name="Hotta K."/>
            <person name="Huang W."/>
            <person name="Kawashima T."/>
            <person name="Lemaire P."/>
            <person name="Martinez D."/>
            <person name="Meinertzhagen I.A."/>
            <person name="Necula S."/>
            <person name="Nonaka M."/>
            <person name="Putnam N."/>
            <person name="Rash S."/>
            <person name="Saiga H."/>
            <person name="Satake M."/>
            <person name="Terry A."/>
            <person name="Yamada L."/>
            <person name="Wang H.G."/>
            <person name="Awazu S."/>
            <person name="Azumi K."/>
            <person name="Boore J."/>
            <person name="Branno M."/>
            <person name="Chin-Bow S."/>
            <person name="DeSantis R."/>
            <person name="Doyle S."/>
            <person name="Francino P."/>
            <person name="Keys D.N."/>
            <person name="Haga S."/>
            <person name="Hayashi H."/>
            <person name="Hino K."/>
            <person name="Imai K.S."/>
            <person name="Inaba K."/>
            <person name="Kano S."/>
            <person name="Kobayashi K."/>
            <person name="Kobayashi M."/>
            <person name="Lee B.I."/>
            <person name="Makabe K.W."/>
            <person name="Manohar C."/>
            <person name="Matassi G."/>
            <person name="Medina M."/>
            <person name="Mochizuki Y."/>
            <person name="Mount S."/>
            <person name="Morishita T."/>
            <person name="Miura S."/>
            <person name="Nakayama A."/>
            <person name="Nishizaka S."/>
            <person name="Nomoto H."/>
            <person name="Ohta F."/>
            <person name="Oishi K."/>
            <person name="Rigoutsos I."/>
            <person name="Sano M."/>
            <person name="Sasaki A."/>
            <person name="Sasakura Y."/>
            <person name="Shoguchi E."/>
            <person name="Shin-i T."/>
            <person name="Spagnuolo A."/>
            <person name="Stainier D."/>
            <person name="Suzuki M.M."/>
            <person name="Tassy O."/>
            <person name="Takatori N."/>
            <person name="Tokuoka M."/>
            <person name="Yagi K."/>
            <person name="Yoshizaki F."/>
            <person name="Wada S."/>
            <person name="Zhang C."/>
            <person name="Hyatt P.D."/>
            <person name="Larimer F."/>
            <person name="Detter C."/>
            <person name="Doggett N."/>
            <person name="Glavina T."/>
            <person name="Hawkins T."/>
            <person name="Richardson P."/>
            <person name="Lucas S."/>
            <person name="Kohara Y."/>
            <person name="Levine M."/>
            <person name="Satoh N."/>
            <person name="Rokhsar D.S."/>
        </authorList>
    </citation>
    <scope>NUCLEOTIDE SEQUENCE [LARGE SCALE GENOMIC DNA]</scope>
</reference>
<evidence type="ECO:0000256" key="1">
    <source>
        <dbReference type="SAM" id="MobiDB-lite"/>
    </source>
</evidence>
<name>F7B033_CIOIN</name>
<evidence type="ECO:0000313" key="2">
    <source>
        <dbReference type="Ensembl" id="ENSCINP00000002034.3"/>
    </source>
</evidence>
<proteinExistence type="predicted"/>
<protein>
    <submittedName>
        <fullName evidence="2">Uncharacterized LOC100178460</fullName>
    </submittedName>
</protein>
<sequence>MDAPPPPPLPPALADEPALSDYVSMRSLSQRDPATGDGYGTIDQSVADPEAYSTLYDETPTDDSPVNKDDESYGGNRSMYASVNKSPIKESTYTVDRTSW</sequence>
<feature type="compositionally biased region" description="Polar residues" evidence="1">
    <location>
        <begin position="79"/>
        <end position="100"/>
    </location>
</feature>
<reference evidence="2" key="2">
    <citation type="submission" date="2025-08" db="UniProtKB">
        <authorList>
            <consortium name="Ensembl"/>
        </authorList>
    </citation>
    <scope>IDENTIFICATION</scope>
</reference>
<evidence type="ECO:0000313" key="3">
    <source>
        <dbReference type="Proteomes" id="UP000008144"/>
    </source>
</evidence>
<accession>F7B033</accession>
<dbReference type="Proteomes" id="UP000008144">
    <property type="component" value="Unassembled WGS sequence"/>
</dbReference>
<gene>
    <name evidence="2" type="primary">LOC100178460</name>
</gene>
<keyword evidence="3" id="KW-1185">Reference proteome</keyword>
<feature type="region of interest" description="Disordered" evidence="1">
    <location>
        <begin position="25"/>
        <end position="100"/>
    </location>
</feature>
<dbReference type="AlphaFoldDB" id="F7B033"/>
<reference evidence="2" key="3">
    <citation type="submission" date="2025-09" db="UniProtKB">
        <authorList>
            <consortium name="Ensembl"/>
        </authorList>
    </citation>
    <scope>IDENTIFICATION</scope>
</reference>